<evidence type="ECO:0000259" key="13">
    <source>
        <dbReference type="PROSITE" id="PS50042"/>
    </source>
</evidence>
<proteinExistence type="predicted"/>
<dbReference type="InterPro" id="IPR036388">
    <property type="entry name" value="WH-like_DNA-bd_sf"/>
</dbReference>
<dbReference type="SMART" id="SM00100">
    <property type="entry name" value="cNMP"/>
    <property type="match status" value="1"/>
</dbReference>
<evidence type="ECO:0000256" key="1">
    <source>
        <dbReference type="ARBA" id="ARBA00004496"/>
    </source>
</evidence>
<dbReference type="PANTHER" id="PTHR24567">
    <property type="entry name" value="CRP FAMILY TRANSCRIPTIONAL REGULATORY PROTEIN"/>
    <property type="match status" value="1"/>
</dbReference>
<dbReference type="Pfam" id="PF13545">
    <property type="entry name" value="HTH_Crp_2"/>
    <property type="match status" value="1"/>
</dbReference>
<protein>
    <recommendedName>
        <fullName evidence="3">CRP-like protein Clp</fullName>
    </recommendedName>
    <alternativeName>
        <fullName evidence="12">Catabolite activation-like protein</fullName>
    </alternativeName>
</protein>
<evidence type="ECO:0000256" key="4">
    <source>
        <dbReference type="ARBA" id="ARBA00022491"/>
    </source>
</evidence>
<dbReference type="PANTHER" id="PTHR24567:SF75">
    <property type="entry name" value="FUMARATE AND NITRATE REDUCTION REGULATORY PROTEIN"/>
    <property type="match status" value="1"/>
</dbReference>
<keyword evidence="11" id="KW-0804">Transcription</keyword>
<name>A0ABV2JQW9_9GAMM</name>
<keyword evidence="7" id="KW-0805">Transcription regulation</keyword>
<comment type="caution">
    <text evidence="15">The sequence shown here is derived from an EMBL/GenBank/DDBJ whole genome shotgun (WGS) entry which is preliminary data.</text>
</comment>
<keyword evidence="5" id="KW-0021">Allosteric enzyme</keyword>
<keyword evidence="6" id="KW-0973">c-di-GMP</keyword>
<dbReference type="InterPro" id="IPR018490">
    <property type="entry name" value="cNMP-bd_dom_sf"/>
</dbReference>
<evidence type="ECO:0000256" key="9">
    <source>
        <dbReference type="ARBA" id="ARBA00023125"/>
    </source>
</evidence>
<evidence type="ECO:0000256" key="2">
    <source>
        <dbReference type="ARBA" id="ARBA00011738"/>
    </source>
</evidence>
<dbReference type="Proteomes" id="UP001549184">
    <property type="component" value="Unassembled WGS sequence"/>
</dbReference>
<keyword evidence="8" id="KW-0843">Virulence</keyword>
<evidence type="ECO:0000313" key="16">
    <source>
        <dbReference type="Proteomes" id="UP001549184"/>
    </source>
</evidence>
<dbReference type="PROSITE" id="PS50042">
    <property type="entry name" value="CNMP_BINDING_3"/>
    <property type="match status" value="1"/>
</dbReference>
<dbReference type="InterPro" id="IPR036390">
    <property type="entry name" value="WH_DNA-bd_sf"/>
</dbReference>
<sequence length="258" mass="28610">MPPVADLIDIRQLRRSCASCGLQELCLPAGISGDDLARLDAAVRDKRVLERGRALYRAGDAFHSLFVVRSGALKTFVTDENATQQVIGFHLPGEIVGIDALASGRHASQAEALERTSICELPFAQLEHVTSEIPALQRQLLRVISREVVQEHEHLVTMGQQQAQVRLAIFLKSLADRYNTLHRDGNHLVLPMSRHDIASYLGLVVETVSRWFTRFEDAGILEVRRKAVTILRPDLLAQMCRPAESDSGSKKARHPAAN</sequence>
<dbReference type="Gene3D" id="2.60.120.10">
    <property type="entry name" value="Jelly Rolls"/>
    <property type="match status" value="1"/>
</dbReference>
<evidence type="ECO:0000256" key="6">
    <source>
        <dbReference type="ARBA" id="ARBA00022636"/>
    </source>
</evidence>
<reference evidence="15 16" key="1">
    <citation type="submission" date="2024-06" db="EMBL/GenBank/DDBJ databases">
        <title>Sorghum-associated microbial communities from plants grown in Nebraska, USA.</title>
        <authorList>
            <person name="Schachtman D."/>
        </authorList>
    </citation>
    <scope>NUCLEOTIDE SEQUENCE [LARGE SCALE GENOMIC DNA]</scope>
    <source>
        <strain evidence="15 16">1073</strain>
    </source>
</reference>
<dbReference type="SMART" id="SM00419">
    <property type="entry name" value="HTH_CRP"/>
    <property type="match status" value="1"/>
</dbReference>
<evidence type="ECO:0000256" key="3">
    <source>
        <dbReference type="ARBA" id="ARBA00020769"/>
    </source>
</evidence>
<dbReference type="CDD" id="cd00092">
    <property type="entry name" value="HTH_CRP"/>
    <property type="match status" value="1"/>
</dbReference>
<keyword evidence="4" id="KW-0678">Repressor</keyword>
<keyword evidence="9" id="KW-0238">DNA-binding</keyword>
<dbReference type="PROSITE" id="PS51063">
    <property type="entry name" value="HTH_CRP_2"/>
    <property type="match status" value="1"/>
</dbReference>
<dbReference type="InterPro" id="IPR000595">
    <property type="entry name" value="cNMP-bd_dom"/>
</dbReference>
<keyword evidence="10" id="KW-0010">Activator</keyword>
<evidence type="ECO:0000256" key="11">
    <source>
        <dbReference type="ARBA" id="ARBA00023163"/>
    </source>
</evidence>
<dbReference type="InterPro" id="IPR050397">
    <property type="entry name" value="Env_Response_Regulators"/>
</dbReference>
<dbReference type="Gene3D" id="1.10.10.10">
    <property type="entry name" value="Winged helix-like DNA-binding domain superfamily/Winged helix DNA-binding domain"/>
    <property type="match status" value="1"/>
</dbReference>
<dbReference type="InterPro" id="IPR014710">
    <property type="entry name" value="RmlC-like_jellyroll"/>
</dbReference>
<feature type="domain" description="HTH crp-type" evidence="14">
    <location>
        <begin position="161"/>
        <end position="234"/>
    </location>
</feature>
<evidence type="ECO:0000256" key="10">
    <source>
        <dbReference type="ARBA" id="ARBA00023159"/>
    </source>
</evidence>
<evidence type="ECO:0000256" key="8">
    <source>
        <dbReference type="ARBA" id="ARBA00023026"/>
    </source>
</evidence>
<comment type="subcellular location">
    <subcellularLocation>
        <location evidence="1">Cytoplasm</location>
    </subcellularLocation>
</comment>
<organism evidence="15 16">
    <name type="scientific">Dyella japonica</name>
    <dbReference type="NCBI Taxonomy" id="231455"/>
    <lineage>
        <taxon>Bacteria</taxon>
        <taxon>Pseudomonadati</taxon>
        <taxon>Pseudomonadota</taxon>
        <taxon>Gammaproteobacteria</taxon>
        <taxon>Lysobacterales</taxon>
        <taxon>Rhodanobacteraceae</taxon>
        <taxon>Dyella</taxon>
    </lineage>
</organism>
<accession>A0ABV2JQW9</accession>
<keyword evidence="16" id="KW-1185">Reference proteome</keyword>
<evidence type="ECO:0000259" key="14">
    <source>
        <dbReference type="PROSITE" id="PS51063"/>
    </source>
</evidence>
<dbReference type="SUPFAM" id="SSF46785">
    <property type="entry name" value="Winged helix' DNA-binding domain"/>
    <property type="match status" value="1"/>
</dbReference>
<gene>
    <name evidence="15" type="ORF">ABIC75_000919</name>
</gene>
<evidence type="ECO:0000256" key="7">
    <source>
        <dbReference type="ARBA" id="ARBA00023015"/>
    </source>
</evidence>
<comment type="subunit">
    <text evidence="2">Homodimer.</text>
</comment>
<dbReference type="SUPFAM" id="SSF51206">
    <property type="entry name" value="cAMP-binding domain-like"/>
    <property type="match status" value="1"/>
</dbReference>
<feature type="domain" description="Cyclic nucleotide-binding" evidence="13">
    <location>
        <begin position="27"/>
        <end position="101"/>
    </location>
</feature>
<evidence type="ECO:0000256" key="12">
    <source>
        <dbReference type="ARBA" id="ARBA00031697"/>
    </source>
</evidence>
<dbReference type="RefSeq" id="WP_354012670.1">
    <property type="nucleotide sequence ID" value="NZ_JBEPMU010000001.1"/>
</dbReference>
<dbReference type="InterPro" id="IPR012318">
    <property type="entry name" value="HTH_CRP"/>
</dbReference>
<evidence type="ECO:0000313" key="15">
    <source>
        <dbReference type="EMBL" id="MET3651217.1"/>
    </source>
</evidence>
<dbReference type="Pfam" id="PF00027">
    <property type="entry name" value="cNMP_binding"/>
    <property type="match status" value="1"/>
</dbReference>
<dbReference type="PRINTS" id="PR00034">
    <property type="entry name" value="HTHCRP"/>
</dbReference>
<dbReference type="CDD" id="cd00038">
    <property type="entry name" value="CAP_ED"/>
    <property type="match status" value="1"/>
</dbReference>
<evidence type="ECO:0000256" key="5">
    <source>
        <dbReference type="ARBA" id="ARBA00022533"/>
    </source>
</evidence>
<dbReference type="EMBL" id="JBEPMU010000001">
    <property type="protein sequence ID" value="MET3651217.1"/>
    <property type="molecule type" value="Genomic_DNA"/>
</dbReference>